<evidence type="ECO:0000313" key="11">
    <source>
        <dbReference type="Proteomes" id="UP000620591"/>
    </source>
</evidence>
<dbReference type="InterPro" id="IPR000924">
    <property type="entry name" value="Glu/Gln-tRNA-synth"/>
</dbReference>
<organism evidence="10 11">
    <name type="scientific">Aeromicrobium senzhongii</name>
    <dbReference type="NCBI Taxonomy" id="2663859"/>
    <lineage>
        <taxon>Bacteria</taxon>
        <taxon>Bacillati</taxon>
        <taxon>Actinomycetota</taxon>
        <taxon>Actinomycetes</taxon>
        <taxon>Propionibacteriales</taxon>
        <taxon>Nocardioidaceae</taxon>
        <taxon>Aeromicrobium</taxon>
    </lineage>
</organism>
<comment type="function">
    <text evidence="7">Catalyzes the tRNA-independent activation of glutamate in presence of ATP and the subsequent transfer of glutamate onto a tRNA(Asp). Glutamate is transferred on the 2-amino-5-(4,5-dihydroxy-2-cyclopenten-1-yl) moiety of the queuosine in the wobble position of the QUC anticodon.</text>
</comment>
<feature type="binding site" evidence="7">
    <location>
        <position position="196"/>
    </location>
    <ligand>
        <name>L-glutamate</name>
        <dbReference type="ChEBI" id="CHEBI:29985"/>
    </ligand>
</feature>
<name>A0A8I0K198_9ACTN</name>
<feature type="binding site" evidence="7">
    <location>
        <position position="97"/>
    </location>
    <ligand>
        <name>Zn(2+)</name>
        <dbReference type="ChEBI" id="CHEBI:29105"/>
    </ligand>
</feature>
<sequence>MSAGRFAPSPSGDLHLGNLRTAILAWLFARASGRRFLVRVEDLDRQRSRPEFERSQLDDLAALGLTWDPPVVRQSERDDLYAAALARLTAAGLTFECFCTRREIADAVRAPHAPPGSYPGTCRDLTETQRAAKRTERPPAIRLRAEADEWTVRDELRGEITGHVDDLVLRRGDGAHAYNLAVVVDDGEQGVDQVVRGADLLDAAPAQAYLAHTLGLPASTYAHVPLALNAEGRRLAKRDGAVTLRDLTPDEAWSLIGASLGVRARSPEALLAELDPWKISLDPWIVTR</sequence>
<dbReference type="Pfam" id="PF00749">
    <property type="entry name" value="tRNA-synt_1c"/>
    <property type="match status" value="1"/>
</dbReference>
<dbReference type="PROSITE" id="PS00178">
    <property type="entry name" value="AA_TRNA_LIGASE_I"/>
    <property type="match status" value="1"/>
</dbReference>
<keyword evidence="8" id="KW-0648">Protein biosynthesis</keyword>
<keyword evidence="4 7" id="KW-0862">Zinc</keyword>
<dbReference type="InterPro" id="IPR049940">
    <property type="entry name" value="GluQ/Sye"/>
</dbReference>
<dbReference type="GO" id="GO:0004818">
    <property type="term" value="F:glutamate-tRNA ligase activity"/>
    <property type="evidence" value="ECO:0007669"/>
    <property type="project" value="TreeGrafter"/>
</dbReference>
<dbReference type="GO" id="GO:0006400">
    <property type="term" value="P:tRNA modification"/>
    <property type="evidence" value="ECO:0007669"/>
    <property type="project" value="InterPro"/>
</dbReference>
<dbReference type="NCBIfam" id="NF004315">
    <property type="entry name" value="PRK05710.1-4"/>
    <property type="match status" value="1"/>
</dbReference>
<evidence type="ECO:0000256" key="4">
    <source>
        <dbReference type="ARBA" id="ARBA00022833"/>
    </source>
</evidence>
<evidence type="ECO:0000256" key="6">
    <source>
        <dbReference type="ARBA" id="ARBA00023146"/>
    </source>
</evidence>
<dbReference type="GO" id="GO:0008270">
    <property type="term" value="F:zinc ion binding"/>
    <property type="evidence" value="ECO:0007669"/>
    <property type="project" value="UniProtKB-UniRule"/>
</dbReference>
<dbReference type="GO" id="GO:0005829">
    <property type="term" value="C:cytosol"/>
    <property type="evidence" value="ECO:0007669"/>
    <property type="project" value="TreeGrafter"/>
</dbReference>
<dbReference type="GO" id="GO:0005524">
    <property type="term" value="F:ATP binding"/>
    <property type="evidence" value="ECO:0007669"/>
    <property type="project" value="UniProtKB-KW"/>
</dbReference>
<accession>A0A8I0K198</accession>
<dbReference type="NCBIfam" id="TIGR03838">
    <property type="entry name" value="queuosine_YadB"/>
    <property type="match status" value="1"/>
</dbReference>
<comment type="caution">
    <text evidence="10">The sequence shown here is derived from an EMBL/GenBank/DDBJ whole genome shotgun (WGS) entry which is preliminary data.</text>
</comment>
<evidence type="ECO:0000256" key="7">
    <source>
        <dbReference type="HAMAP-Rule" id="MF_01428"/>
    </source>
</evidence>
<evidence type="ECO:0000256" key="3">
    <source>
        <dbReference type="ARBA" id="ARBA00022741"/>
    </source>
</evidence>
<dbReference type="EMBL" id="JACTVM010000004">
    <property type="protein sequence ID" value="MBC9227241.1"/>
    <property type="molecule type" value="Genomic_DNA"/>
</dbReference>
<keyword evidence="6 7" id="KW-0030">Aminoacyl-tRNA synthetase</keyword>
<feature type="domain" description="Glutamyl/glutaminyl-tRNA synthetase class Ib catalytic" evidence="9">
    <location>
        <begin position="5"/>
        <end position="243"/>
    </location>
</feature>
<protein>
    <recommendedName>
        <fullName evidence="7">Glutamyl-Q tRNA(Asp) synthetase</fullName>
        <shortName evidence="7">Glu-Q-RSs</shortName>
        <ecNumber evidence="7">6.1.1.-</ecNumber>
    </recommendedName>
</protein>
<dbReference type="Proteomes" id="UP000620591">
    <property type="component" value="Unassembled WGS sequence"/>
</dbReference>
<gene>
    <name evidence="10" type="primary">gluQRS</name>
    <name evidence="7" type="synonym">gluQ</name>
    <name evidence="10" type="ORF">IBG24_13045</name>
</gene>
<evidence type="ECO:0000256" key="2">
    <source>
        <dbReference type="ARBA" id="ARBA00022723"/>
    </source>
</evidence>
<dbReference type="GO" id="GO:0006424">
    <property type="term" value="P:glutamyl-tRNA aminoacylation"/>
    <property type="evidence" value="ECO:0007669"/>
    <property type="project" value="InterPro"/>
</dbReference>
<keyword evidence="1 7" id="KW-0436">Ligase</keyword>
<evidence type="ECO:0000256" key="5">
    <source>
        <dbReference type="ARBA" id="ARBA00022840"/>
    </source>
</evidence>
<dbReference type="Gene3D" id="3.40.50.620">
    <property type="entry name" value="HUPs"/>
    <property type="match status" value="1"/>
</dbReference>
<comment type="cofactor">
    <cofactor evidence="7">
        <name>Zn(2+)</name>
        <dbReference type="ChEBI" id="CHEBI:29105"/>
    </cofactor>
    <text evidence="7">Binds 1 zinc ion per subunit.</text>
</comment>
<comment type="similarity">
    <text evidence="7">Belongs to the class-I aminoacyl-tRNA synthetase family. GluQ subfamily.</text>
</comment>
<dbReference type="EC" id="6.1.1.-" evidence="7"/>
<dbReference type="AlphaFoldDB" id="A0A8I0K198"/>
<evidence type="ECO:0000256" key="1">
    <source>
        <dbReference type="ARBA" id="ARBA00022598"/>
    </source>
</evidence>
<feature type="binding site" evidence="7">
    <location>
        <position position="118"/>
    </location>
    <ligand>
        <name>Zn(2+)</name>
        <dbReference type="ChEBI" id="CHEBI:29105"/>
    </ligand>
</feature>
<dbReference type="PANTHER" id="PTHR43311:SF1">
    <property type="entry name" value="GLUTAMYL-Q TRNA(ASP) SYNTHETASE"/>
    <property type="match status" value="1"/>
</dbReference>
<dbReference type="PRINTS" id="PR00987">
    <property type="entry name" value="TRNASYNTHGLU"/>
</dbReference>
<keyword evidence="3 7" id="KW-0547">Nucleotide-binding</keyword>
<dbReference type="InterPro" id="IPR022380">
    <property type="entry name" value="Glu-Q_tRNA(Asp)_Synthase"/>
</dbReference>
<dbReference type="InterPro" id="IPR020058">
    <property type="entry name" value="Glu/Gln-tRNA-synth_Ib_cat-dom"/>
</dbReference>
<feature type="binding site" evidence="7">
    <location>
        <begin position="5"/>
        <end position="9"/>
    </location>
    <ligand>
        <name>L-glutamate</name>
        <dbReference type="ChEBI" id="CHEBI:29985"/>
    </ligand>
</feature>
<reference evidence="11" key="1">
    <citation type="submission" date="2022-11" db="EMBL/GenBank/DDBJ databases">
        <title>Novel species in genus Aeromicrobium.</title>
        <authorList>
            <person name="Zhang G."/>
        </authorList>
    </citation>
    <scope>NUCLEOTIDE SEQUENCE [LARGE SCALE GENOMIC DNA]</scope>
    <source>
        <strain evidence="11">zg-636</strain>
    </source>
</reference>
<feature type="binding site" evidence="7">
    <location>
        <position position="178"/>
    </location>
    <ligand>
        <name>L-glutamate</name>
        <dbReference type="ChEBI" id="CHEBI:29985"/>
    </ligand>
</feature>
<keyword evidence="2 7" id="KW-0479">Metal-binding</keyword>
<feature type="short sequence motif" description="'KMSKS' region" evidence="7">
    <location>
        <begin position="234"/>
        <end position="238"/>
    </location>
</feature>
<evidence type="ECO:0000256" key="8">
    <source>
        <dbReference type="RuleBase" id="RU363037"/>
    </source>
</evidence>
<evidence type="ECO:0000313" key="10">
    <source>
        <dbReference type="EMBL" id="MBC9227241.1"/>
    </source>
</evidence>
<dbReference type="SUPFAM" id="SSF52374">
    <property type="entry name" value="Nucleotidylyl transferase"/>
    <property type="match status" value="1"/>
</dbReference>
<dbReference type="InterPro" id="IPR014729">
    <property type="entry name" value="Rossmann-like_a/b/a_fold"/>
</dbReference>
<keyword evidence="5 7" id="KW-0067">ATP-binding</keyword>
<feature type="short sequence motif" description="'HIGH' region" evidence="7">
    <location>
        <begin position="8"/>
        <end position="18"/>
    </location>
</feature>
<dbReference type="RefSeq" id="WP_187769842.1">
    <property type="nucleotide sequence ID" value="NZ_JACTVM010000004.1"/>
</dbReference>
<dbReference type="InterPro" id="IPR001412">
    <property type="entry name" value="aa-tRNA-synth_I_CS"/>
</dbReference>
<feature type="binding site" evidence="7">
    <location>
        <position position="99"/>
    </location>
    <ligand>
        <name>Zn(2+)</name>
        <dbReference type="ChEBI" id="CHEBI:29105"/>
    </ligand>
</feature>
<proteinExistence type="inferred from homology"/>
<dbReference type="HAMAP" id="MF_01428">
    <property type="entry name" value="Glu_Q_tRNA_synth"/>
    <property type="match status" value="1"/>
</dbReference>
<evidence type="ECO:0000259" key="9">
    <source>
        <dbReference type="Pfam" id="PF00749"/>
    </source>
</evidence>
<feature type="binding site" evidence="7">
    <location>
        <position position="237"/>
    </location>
    <ligand>
        <name>ATP</name>
        <dbReference type="ChEBI" id="CHEBI:30616"/>
    </ligand>
</feature>
<dbReference type="NCBIfam" id="NF004314">
    <property type="entry name" value="PRK05710.1-3"/>
    <property type="match status" value="1"/>
</dbReference>
<feature type="binding site" evidence="7">
    <location>
        <position position="122"/>
    </location>
    <ligand>
        <name>Zn(2+)</name>
        <dbReference type="ChEBI" id="CHEBI:29105"/>
    </ligand>
</feature>
<feature type="binding site" evidence="7">
    <location>
        <position position="41"/>
    </location>
    <ligand>
        <name>L-glutamate</name>
        <dbReference type="ChEBI" id="CHEBI:29985"/>
    </ligand>
</feature>
<dbReference type="PANTHER" id="PTHR43311">
    <property type="entry name" value="GLUTAMATE--TRNA LIGASE"/>
    <property type="match status" value="1"/>
</dbReference>